<sequence>MRHTVRHWDLSFFLESSYKIHQNSKLAKYIFRINDFVAIHPTVRYESLDIQEQEYELLAYTFYNTILYINYMVLYLKLDQNVWAQRDFTDSALYDLSGTVYDDNTLTTVRNISAFTGTLRLIDQNGELIFSTQQNLTLNSDGTFLVKFGQGLSPVVQGTYKIRLRLEVSGTRLTCVGVNGSDEIYFEYD</sequence>
<evidence type="ECO:0000313" key="1">
    <source>
        <dbReference type="EMBL" id="AKH48294.1"/>
    </source>
</evidence>
<name>A0A0F7L6X3_9VIRU</name>
<reference evidence="1" key="2">
    <citation type="submission" date="2015-03" db="EMBL/GenBank/DDBJ databases">
        <authorList>
            <person name="Chow C.-E.T."/>
            <person name="Winget D.M."/>
            <person name="White R.A.III."/>
            <person name="Hallam S.J."/>
            <person name="Suttle C.A."/>
        </authorList>
    </citation>
    <scope>NUCLEOTIDE SEQUENCE</scope>
    <source>
        <strain evidence="1">Oxic1_7</strain>
    </source>
</reference>
<organism evidence="1">
    <name type="scientific">uncultured marine virus</name>
    <dbReference type="NCBI Taxonomy" id="186617"/>
    <lineage>
        <taxon>Viruses</taxon>
        <taxon>environmental samples</taxon>
    </lineage>
</organism>
<dbReference type="EMBL" id="KR029602">
    <property type="protein sequence ID" value="AKH48294.1"/>
    <property type="molecule type" value="Genomic_DNA"/>
</dbReference>
<protein>
    <submittedName>
        <fullName evidence="1">Uncharacterized protein</fullName>
    </submittedName>
</protein>
<accession>A0A0F7L6X3</accession>
<proteinExistence type="predicted"/>
<reference evidence="1" key="1">
    <citation type="journal article" date="2015" name="Front. Microbiol.">
        <title>Combining genomic sequencing methods to explore viral diversity and reveal potential virus-host interactions.</title>
        <authorList>
            <person name="Chow C.E."/>
            <person name="Winget D.M."/>
            <person name="White R.A.III."/>
            <person name="Hallam S.J."/>
            <person name="Suttle C.A."/>
        </authorList>
    </citation>
    <scope>NUCLEOTIDE SEQUENCE</scope>
    <source>
        <strain evidence="1">Oxic1_7</strain>
    </source>
</reference>